<evidence type="ECO:0000256" key="1">
    <source>
        <dbReference type="ARBA" id="ARBA00004141"/>
    </source>
</evidence>
<feature type="transmembrane region" description="Helical" evidence="7">
    <location>
        <begin position="117"/>
        <end position="137"/>
    </location>
</feature>
<dbReference type="PANTHER" id="PTHR33048">
    <property type="entry name" value="PTH11-LIKE INTEGRAL MEMBRANE PROTEIN (AFU_ORTHOLOGUE AFUA_5G11245)"/>
    <property type="match status" value="1"/>
</dbReference>
<keyword evidence="3 7" id="KW-1133">Transmembrane helix</keyword>
<feature type="transmembrane region" description="Helical" evidence="7">
    <location>
        <begin position="297"/>
        <end position="320"/>
    </location>
</feature>
<gene>
    <name evidence="9" type="ORF">E0L32_009392</name>
</gene>
<protein>
    <recommendedName>
        <fullName evidence="8">Rhodopsin domain-containing protein</fullName>
    </recommendedName>
</protein>
<sequence>MDAVTSSTVATILARNHTSGPSVILLSDGSVIVSDGSHDDLGPQINLVIWALTGTSFGFLVLRIYCKALRQRGYWWDDYVLILAWDKITLAAASAFTSASVSLGYGKHLWDFKQEELIRLPLFGQTAGFFSILAALWSKTSFAMTVLRISSGWIRRLIWFIIMSLTIVMGSSALFQWIHCMPVEKTYDYRVEGTCWAPGIMVGYFMLTTSECCSVPHDIMLLFTDLSPAQVWSGTMDVVLALLPWKIIGGLVMSRKEKIGVMVAMSMGVFAGAASLIKATKVESLRSPDPADTIDLVIWGIAEGAITIIAASIPILRALLRDPNKSTTDNVSHYMEQKPSQAGQV</sequence>
<evidence type="ECO:0000256" key="5">
    <source>
        <dbReference type="ARBA" id="ARBA00038359"/>
    </source>
</evidence>
<evidence type="ECO:0000256" key="2">
    <source>
        <dbReference type="ARBA" id="ARBA00022692"/>
    </source>
</evidence>
<evidence type="ECO:0000313" key="9">
    <source>
        <dbReference type="EMBL" id="TPX09348.1"/>
    </source>
</evidence>
<comment type="caution">
    <text evidence="9">The sequence shown here is derived from an EMBL/GenBank/DDBJ whole genome shotgun (WGS) entry which is preliminary data.</text>
</comment>
<evidence type="ECO:0000256" key="6">
    <source>
        <dbReference type="SAM" id="MobiDB-lite"/>
    </source>
</evidence>
<reference evidence="9 10" key="1">
    <citation type="submission" date="2019-06" db="EMBL/GenBank/DDBJ databases">
        <title>Draft genome sequence of the filamentous fungus Phialemoniopsis curvata isolated from diesel fuel.</title>
        <authorList>
            <person name="Varaljay V.A."/>
            <person name="Lyon W.J."/>
            <person name="Crouch A.L."/>
            <person name="Drake C.E."/>
            <person name="Hollomon J.M."/>
            <person name="Nadeau L.J."/>
            <person name="Nunn H.S."/>
            <person name="Stevenson B.S."/>
            <person name="Bojanowski C.L."/>
            <person name="Crookes-Goodson W.J."/>
        </authorList>
    </citation>
    <scope>NUCLEOTIDE SEQUENCE [LARGE SCALE GENOMIC DNA]</scope>
    <source>
        <strain evidence="9 10">D216</strain>
    </source>
</reference>
<evidence type="ECO:0000256" key="3">
    <source>
        <dbReference type="ARBA" id="ARBA00022989"/>
    </source>
</evidence>
<keyword evidence="2 7" id="KW-0812">Transmembrane</keyword>
<proteinExistence type="inferred from homology"/>
<evidence type="ECO:0000313" key="10">
    <source>
        <dbReference type="Proteomes" id="UP000319257"/>
    </source>
</evidence>
<dbReference type="Proteomes" id="UP000319257">
    <property type="component" value="Unassembled WGS sequence"/>
</dbReference>
<keyword evidence="10" id="KW-1185">Reference proteome</keyword>
<organism evidence="9 10">
    <name type="scientific">Thyridium curvatum</name>
    <dbReference type="NCBI Taxonomy" id="1093900"/>
    <lineage>
        <taxon>Eukaryota</taxon>
        <taxon>Fungi</taxon>
        <taxon>Dikarya</taxon>
        <taxon>Ascomycota</taxon>
        <taxon>Pezizomycotina</taxon>
        <taxon>Sordariomycetes</taxon>
        <taxon>Sordariomycetidae</taxon>
        <taxon>Thyridiales</taxon>
        <taxon>Thyridiaceae</taxon>
        <taxon>Thyridium</taxon>
    </lineage>
</organism>
<comment type="similarity">
    <text evidence="5">Belongs to the SAT4 family.</text>
</comment>
<dbReference type="AlphaFoldDB" id="A0A507AWZ2"/>
<dbReference type="GO" id="GO:0016020">
    <property type="term" value="C:membrane"/>
    <property type="evidence" value="ECO:0007669"/>
    <property type="project" value="UniProtKB-SubCell"/>
</dbReference>
<dbReference type="Pfam" id="PF20684">
    <property type="entry name" value="Fung_rhodopsin"/>
    <property type="match status" value="2"/>
</dbReference>
<feature type="transmembrane region" description="Helical" evidence="7">
    <location>
        <begin position="78"/>
        <end position="97"/>
    </location>
</feature>
<dbReference type="STRING" id="1093900.A0A507AWZ2"/>
<evidence type="ECO:0000256" key="7">
    <source>
        <dbReference type="SAM" id="Phobius"/>
    </source>
</evidence>
<feature type="domain" description="Rhodopsin" evidence="8">
    <location>
        <begin position="62"/>
        <end position="200"/>
    </location>
</feature>
<feature type="transmembrane region" description="Helical" evidence="7">
    <location>
        <begin position="47"/>
        <end position="66"/>
    </location>
</feature>
<accession>A0A507AWZ2</accession>
<dbReference type="RefSeq" id="XP_030991059.1">
    <property type="nucleotide sequence ID" value="XM_031144352.1"/>
</dbReference>
<comment type="subcellular location">
    <subcellularLocation>
        <location evidence="1">Membrane</location>
        <topology evidence="1">Multi-pass membrane protein</topology>
    </subcellularLocation>
</comment>
<dbReference type="EMBL" id="SKBQ01000068">
    <property type="protein sequence ID" value="TPX09348.1"/>
    <property type="molecule type" value="Genomic_DNA"/>
</dbReference>
<evidence type="ECO:0000259" key="8">
    <source>
        <dbReference type="Pfam" id="PF20684"/>
    </source>
</evidence>
<feature type="transmembrane region" description="Helical" evidence="7">
    <location>
        <begin position="157"/>
        <end position="178"/>
    </location>
</feature>
<dbReference type="OrthoDB" id="5417887at2759"/>
<feature type="region of interest" description="Disordered" evidence="6">
    <location>
        <begin position="326"/>
        <end position="345"/>
    </location>
</feature>
<keyword evidence="4 7" id="KW-0472">Membrane</keyword>
<dbReference type="InterPro" id="IPR052337">
    <property type="entry name" value="SAT4-like"/>
</dbReference>
<evidence type="ECO:0000256" key="4">
    <source>
        <dbReference type="ARBA" id="ARBA00023136"/>
    </source>
</evidence>
<dbReference type="InterPro" id="IPR049326">
    <property type="entry name" value="Rhodopsin_dom_fungi"/>
</dbReference>
<dbReference type="GeneID" id="41976839"/>
<feature type="transmembrane region" description="Helical" evidence="7">
    <location>
        <begin position="231"/>
        <end position="252"/>
    </location>
</feature>
<feature type="domain" description="Rhodopsin" evidence="8">
    <location>
        <begin position="233"/>
        <end position="321"/>
    </location>
</feature>
<dbReference type="PANTHER" id="PTHR33048:SF42">
    <property type="entry name" value="INTEGRAL MEMBRANE PROTEIN"/>
    <property type="match status" value="1"/>
</dbReference>
<feature type="transmembrane region" description="Helical" evidence="7">
    <location>
        <begin position="259"/>
        <end position="277"/>
    </location>
</feature>
<dbReference type="InParanoid" id="A0A507AWZ2"/>
<name>A0A507AWZ2_9PEZI</name>